<dbReference type="Proteomes" id="UP000194218">
    <property type="component" value="Chromosome"/>
</dbReference>
<protein>
    <recommendedName>
        <fullName evidence="1">GmrSD restriction endonucleases N-terminal domain-containing protein</fullName>
    </recommendedName>
</protein>
<evidence type="ECO:0000259" key="1">
    <source>
        <dbReference type="Pfam" id="PF03235"/>
    </source>
</evidence>
<feature type="domain" description="GmrSD restriction endonucleases N-terminal" evidence="1">
    <location>
        <begin position="12"/>
        <end position="212"/>
    </location>
</feature>
<name>A0A1W7D1Z1_9ACTN</name>
<gene>
    <name evidence="2" type="ORF">CAG99_21180</name>
</gene>
<dbReference type="PANTHER" id="PTHR37292">
    <property type="entry name" value="VNG6097C"/>
    <property type="match status" value="1"/>
</dbReference>
<dbReference type="KEGG" id="smao:CAG99_21180"/>
<organism evidence="2 3">
    <name type="scientific">Streptomyces marincola</name>
    <dbReference type="NCBI Taxonomy" id="2878388"/>
    <lineage>
        <taxon>Bacteria</taxon>
        <taxon>Bacillati</taxon>
        <taxon>Actinomycetota</taxon>
        <taxon>Actinomycetes</taxon>
        <taxon>Kitasatosporales</taxon>
        <taxon>Streptomycetaceae</taxon>
        <taxon>Streptomyces</taxon>
    </lineage>
</organism>
<evidence type="ECO:0000313" key="2">
    <source>
        <dbReference type="EMBL" id="ARQ71015.1"/>
    </source>
</evidence>
<dbReference type="OrthoDB" id="9787127at2"/>
<dbReference type="InterPro" id="IPR004919">
    <property type="entry name" value="GmrSD_N"/>
</dbReference>
<dbReference type="PANTHER" id="PTHR37292:SF2">
    <property type="entry name" value="DUF262 DOMAIN-CONTAINING PROTEIN"/>
    <property type="match status" value="1"/>
</dbReference>
<dbReference type="AlphaFoldDB" id="A0A1W7D1Z1"/>
<accession>A0A1W7D1Z1</accession>
<evidence type="ECO:0000313" key="3">
    <source>
        <dbReference type="Proteomes" id="UP000194218"/>
    </source>
</evidence>
<proteinExistence type="predicted"/>
<sequence length="668" mass="72264">MAVERTNRDVRTLITQIAGGEIMLPEIQRGYMWKASQVARLVESLYRGYPAGSLLFWKTGQLAETREAAIGAPQALPSVMPLYLLDGQQRLTSLYRVLTDHPEAQVVFNVETEVFQNQSAATRRDKKWIKVYDVVGEGADVFAVHSALKAAGLGIPDAEIGRRLNALQKITQRDFHMEVLHDFEYGEVAEIFVRVNSGGRALKTTDLALATLSARSPGFLGRLEAESARWAERGYALDVNFLIKALTLSLSISGKRSSSVARLTAASKESVEAGWEKVRRGLTRVVPLLQEKLLIPTTALIPSLAALHPLVVYYGRRPEGADVPPDVEDGMLYWFMAATARSRYGGVTDTLVTQDIRALDAEDPVRALLANLGIRDRGITVSADDLAGRNHQSPYLMFCYLAAAHARASDWWDGSPVSAAADGSGKPQHSLVHPASTLRGHRNKYSTAEINELANIVFVSQETAKNIIGNRSPEAYLRDLLASDLAAHSVPEAREVLSAARYRDFLSARRALLAARITALLNGFRPAFLTRGAPRAADASSDRSLTLSGYSTGGRAVLAARAEAAGRSWVCCIDAAEIDAALDAAAVGLASDVRVGGDTVPMRVDDEGGVTLVLGPFLVRGSLDQWHSAAKDAFDDAQPLTACPEPTDEQWPGEPAEFLLSEAAVRGT</sequence>
<dbReference type="EMBL" id="CP021121">
    <property type="protein sequence ID" value="ARQ71015.1"/>
    <property type="molecule type" value="Genomic_DNA"/>
</dbReference>
<keyword evidence="3" id="KW-1185">Reference proteome</keyword>
<dbReference type="Pfam" id="PF03235">
    <property type="entry name" value="GmrSD_N"/>
    <property type="match status" value="1"/>
</dbReference>
<reference evidence="2 3" key="1">
    <citation type="submission" date="2017-05" db="EMBL/GenBank/DDBJ databases">
        <title>Complete genome sequence of Streptomyces sp. SCSIO 03032 revealed the diverse biosynthetic pathways for its bioactive secondary metabolites.</title>
        <authorList>
            <person name="Ma L."/>
            <person name="Zhu Y."/>
            <person name="Zhang W."/>
            <person name="Zhang G."/>
            <person name="Tian X."/>
            <person name="Zhang S."/>
            <person name="Zhang C."/>
        </authorList>
    </citation>
    <scope>NUCLEOTIDE SEQUENCE [LARGE SCALE GENOMIC DNA]</scope>
    <source>
        <strain evidence="2 3">SCSIO 03032</strain>
    </source>
</reference>
<dbReference type="RefSeq" id="WP_086160852.1">
    <property type="nucleotide sequence ID" value="NZ_CP021121.1"/>
</dbReference>